<dbReference type="EMBL" id="LK933282">
    <property type="protein sequence ID" value="CDT59413.1"/>
    <property type="molecule type" value="Genomic_DNA"/>
</dbReference>
<dbReference type="GO" id="GO:0000156">
    <property type="term" value="F:phosphorelay response regulator activity"/>
    <property type="evidence" value="ECO:0007669"/>
    <property type="project" value="InterPro"/>
</dbReference>
<dbReference type="RefSeq" id="WP_003432343.1">
    <property type="nucleotide sequence ID" value="NZ_AP025558.1"/>
</dbReference>
<dbReference type="CDD" id="cd17533">
    <property type="entry name" value="REC_LytTR_AgrA-like"/>
    <property type="match status" value="1"/>
</dbReference>
<dbReference type="GO" id="GO:0003677">
    <property type="term" value="F:DNA binding"/>
    <property type="evidence" value="ECO:0007669"/>
    <property type="project" value="InterPro"/>
</dbReference>
<organism evidence="8">
    <name type="scientific">Clostridioides difficile</name>
    <name type="common">Peptoclostridium difficile</name>
    <dbReference type="NCBI Taxonomy" id="1496"/>
    <lineage>
        <taxon>Bacteria</taxon>
        <taxon>Bacillati</taxon>
        <taxon>Bacillota</taxon>
        <taxon>Clostridia</taxon>
        <taxon>Peptostreptococcales</taxon>
        <taxon>Peptostreptococcaceae</taxon>
        <taxon>Clostridioides</taxon>
    </lineage>
</organism>
<dbReference type="SMART" id="SM00448">
    <property type="entry name" value="REC"/>
    <property type="match status" value="1"/>
</dbReference>
<evidence type="ECO:0000259" key="4">
    <source>
        <dbReference type="PROSITE" id="PS50110"/>
    </source>
</evidence>
<evidence type="ECO:0000313" key="9">
    <source>
        <dbReference type="EMBL" id="HBH2620145.1"/>
    </source>
</evidence>
<evidence type="ECO:0000313" key="8">
    <source>
        <dbReference type="EMBL" id="CDT59413.1"/>
    </source>
</evidence>
<dbReference type="GeneID" id="66355674"/>
<dbReference type="InterPro" id="IPR007492">
    <property type="entry name" value="LytTR_DNA-bd_dom"/>
</dbReference>
<reference evidence="13 14" key="3">
    <citation type="submission" date="2019-02" db="EMBL/GenBank/DDBJ databases">
        <authorList>
            <consortium name="Pathogen Informatics"/>
        </authorList>
    </citation>
    <scope>NUCLEOTIDE SEQUENCE [LARGE SCALE GENOMIC DNA]</scope>
    <source>
        <strain evidence="12 13">078GUE027</strain>
        <strain evidence="11">Clo34</strain>
        <strain evidence="14">clo34</strain>
    </source>
</reference>
<dbReference type="Gene3D" id="2.40.50.1020">
    <property type="entry name" value="LytTr DNA-binding domain"/>
    <property type="match status" value="1"/>
</dbReference>
<dbReference type="InterPro" id="IPR011006">
    <property type="entry name" value="CheY-like_superfamily"/>
</dbReference>
<sequence>MFRVVICDDEKIQRSILKEFTEKLLSERCLNYQILEFSCGEDLISKYPEKIDIIFLDIQMKDINGIEVAKKIRKFDEKVEIIFTTAFSEYAPQGYEVRAYRYLVKPIEYSNFAMGVNLCIDNLQRKKERYIVLNSKKGFNRILIDSILYVETVKRDLVVHTIGRDYKANMSMKQAEKLLCENGFFRCHTSFIVNLRRIEDLRDNMITINEQFIPISKYRLKDLKVALTSLLCDIMY</sequence>
<evidence type="ECO:0000259" key="5">
    <source>
        <dbReference type="PROSITE" id="PS50930"/>
    </source>
</evidence>
<feature type="modified residue" description="4-aspartylphosphate" evidence="3">
    <location>
        <position position="57"/>
    </location>
</feature>
<name>A0A031WEC1_CLODI</name>
<dbReference type="PROSITE" id="PS50930">
    <property type="entry name" value="HTH_LYTTR"/>
    <property type="match status" value="1"/>
</dbReference>
<dbReference type="Proteomes" id="UP000346772">
    <property type="component" value="Unassembled WGS sequence"/>
</dbReference>
<evidence type="ECO:0000313" key="10">
    <source>
        <dbReference type="EMBL" id="HBH2622534.1"/>
    </source>
</evidence>
<evidence type="ECO:0000256" key="1">
    <source>
        <dbReference type="ARBA" id="ARBA00018672"/>
    </source>
</evidence>
<dbReference type="Pfam" id="PF04397">
    <property type="entry name" value="LytTR"/>
    <property type="match status" value="1"/>
</dbReference>
<dbReference type="SUPFAM" id="SSF52172">
    <property type="entry name" value="CheY-like"/>
    <property type="match status" value="1"/>
</dbReference>
<dbReference type="EMBL" id="DAEQIJ010000072">
    <property type="protein sequence ID" value="HBH2622534.1"/>
    <property type="molecule type" value="Genomic_DNA"/>
</dbReference>
<evidence type="ECO:0000313" key="7">
    <source>
        <dbReference type="EMBL" id="CDS89397.1"/>
    </source>
</evidence>
<dbReference type="EMBL" id="LK932388">
    <property type="protein sequence ID" value="CDS85377.1"/>
    <property type="molecule type" value="Genomic_DNA"/>
</dbReference>
<feature type="domain" description="Response regulatory" evidence="4">
    <location>
        <begin position="3"/>
        <end position="120"/>
    </location>
</feature>
<dbReference type="EMBL" id="DAEQIJ010000008">
    <property type="protein sequence ID" value="HBH2620145.1"/>
    <property type="molecule type" value="Genomic_DNA"/>
</dbReference>
<dbReference type="KEGG" id="pdf:CD630DERM_32550"/>
<dbReference type="Proteomes" id="UP000879542">
    <property type="component" value="Unassembled WGS sequence"/>
</dbReference>
<reference evidence="9" key="2">
    <citation type="journal article" date="2018" name="Genome Biol.">
        <title>SKESA: strategic k-mer extension for scrupulous assemblies.</title>
        <authorList>
            <person name="Souvorov A."/>
            <person name="Agarwala R."/>
            <person name="Lipman D.J."/>
        </authorList>
    </citation>
    <scope>NUCLEOTIDE SEQUENCE</scope>
    <source>
        <strain evidence="9">Clostridioides</strain>
    </source>
</reference>
<evidence type="ECO:0000256" key="2">
    <source>
        <dbReference type="ARBA" id="ARBA00024867"/>
    </source>
</evidence>
<dbReference type="PANTHER" id="PTHR37299:SF1">
    <property type="entry name" value="STAGE 0 SPORULATION PROTEIN A HOMOLOG"/>
    <property type="match status" value="1"/>
</dbReference>
<evidence type="ECO:0000313" key="11">
    <source>
        <dbReference type="EMBL" id="VFD35021.1"/>
    </source>
</evidence>
<reference evidence="8" key="1">
    <citation type="submission" date="2014-07" db="EMBL/GenBank/DDBJ databases">
        <authorList>
            <person name="Monot Marc"/>
        </authorList>
    </citation>
    <scope>NUCLEOTIDE SEQUENCE</scope>
    <source>
        <strain evidence="8">7032989</strain>
        <strain evidence="6">7032994</strain>
    </source>
</reference>
<dbReference type="AlphaFoldDB" id="A0A031WEC1"/>
<evidence type="ECO:0000313" key="12">
    <source>
        <dbReference type="EMBL" id="VFD54042.1"/>
    </source>
</evidence>
<dbReference type="PATRIC" id="fig|1496.1371.peg.343"/>
<proteinExistence type="predicted"/>
<dbReference type="EMBL" id="LK932529">
    <property type="protein sequence ID" value="CDS89397.1"/>
    <property type="molecule type" value="Genomic_DNA"/>
</dbReference>
<dbReference type="PANTHER" id="PTHR37299">
    <property type="entry name" value="TRANSCRIPTIONAL REGULATOR-RELATED"/>
    <property type="match status" value="1"/>
</dbReference>
<evidence type="ECO:0000313" key="14">
    <source>
        <dbReference type="Proteomes" id="UP000411588"/>
    </source>
</evidence>
<evidence type="ECO:0000313" key="13">
    <source>
        <dbReference type="Proteomes" id="UP000346772"/>
    </source>
</evidence>
<reference evidence="9" key="4">
    <citation type="submission" date="2021-06" db="EMBL/GenBank/DDBJ databases">
        <authorList>
            <consortium name="NCBI Pathogen Detection Project"/>
        </authorList>
    </citation>
    <scope>NUCLEOTIDE SEQUENCE</scope>
    <source>
        <strain evidence="9">Clostridioides</strain>
    </source>
</reference>
<evidence type="ECO:0000256" key="3">
    <source>
        <dbReference type="PROSITE-ProRule" id="PRU00169"/>
    </source>
</evidence>
<dbReference type="EMBL" id="CAADAT010000007">
    <property type="protein sequence ID" value="VFD54042.1"/>
    <property type="molecule type" value="Genomic_DNA"/>
</dbReference>
<dbReference type="Gene3D" id="3.40.50.2300">
    <property type="match status" value="1"/>
</dbReference>
<dbReference type="EMBL" id="CAADAN010000015">
    <property type="protein sequence ID" value="VFD35021.1"/>
    <property type="molecule type" value="Genomic_DNA"/>
</dbReference>
<keyword evidence="3" id="KW-0597">Phosphoprotein</keyword>
<comment type="function">
    <text evidence="2">May play the central regulatory role in sporulation. It may be an element of the effector pathway responsible for the activation of sporulation genes in response to nutritional stress. Spo0A may act in concert with spo0H (a sigma factor) to control the expression of some genes that are critical to the sporulation process.</text>
</comment>
<evidence type="ECO:0000313" key="6">
    <source>
        <dbReference type="EMBL" id="CDS85377.1"/>
    </source>
</evidence>
<dbReference type="PROSITE" id="PS50110">
    <property type="entry name" value="RESPONSE_REGULATORY"/>
    <property type="match status" value="1"/>
</dbReference>
<dbReference type="InterPro" id="IPR001789">
    <property type="entry name" value="Sig_transdc_resp-reg_receiver"/>
</dbReference>
<accession>A0A031WEC1</accession>
<feature type="domain" description="HTH LytTR-type" evidence="5">
    <location>
        <begin position="131"/>
        <end position="229"/>
    </location>
</feature>
<dbReference type="SMART" id="SM00850">
    <property type="entry name" value="LytTR"/>
    <property type="match status" value="1"/>
</dbReference>
<dbReference type="InterPro" id="IPR046947">
    <property type="entry name" value="LytR-like"/>
</dbReference>
<dbReference type="Proteomes" id="UP000411588">
    <property type="component" value="Unassembled WGS sequence"/>
</dbReference>
<dbReference type="Pfam" id="PF00072">
    <property type="entry name" value="Response_reg"/>
    <property type="match status" value="1"/>
</dbReference>
<protein>
    <recommendedName>
        <fullName evidence="1">Stage 0 sporulation protein A homolog</fullName>
    </recommendedName>
</protein>
<gene>
    <name evidence="8" type="primary">rgaR</name>
    <name evidence="6" type="synonym">virR</name>
    <name evidence="8" type="ORF">BN1095_590012</name>
    <name evidence="7" type="ORF">BN1096_740085</name>
    <name evidence="6" type="ORF">BN1097_500012</name>
    <name evidence="9" type="ORF">KRQ00_001907</name>
    <name evidence="10" type="ORF">KRQ00_004413</name>
    <name evidence="11" type="ORF">SAMEA1402399_03369</name>
    <name evidence="12" type="ORF">SAMEA1710456_01522</name>
</gene>